<dbReference type="Gene3D" id="1.20.1260.10">
    <property type="match status" value="1"/>
</dbReference>
<evidence type="ECO:0000313" key="7">
    <source>
        <dbReference type="EMBL" id="RIE12073.1"/>
    </source>
</evidence>
<keyword evidence="4 5" id="KW-0472">Membrane</keyword>
<evidence type="ECO:0000256" key="1">
    <source>
        <dbReference type="ARBA" id="ARBA00004127"/>
    </source>
</evidence>
<dbReference type="AlphaFoldDB" id="A0A398DC48"/>
<dbReference type="GO" id="GO:0012505">
    <property type="term" value="C:endomembrane system"/>
    <property type="evidence" value="ECO:0007669"/>
    <property type="project" value="UniProtKB-SubCell"/>
</dbReference>
<dbReference type="SUPFAM" id="SSF47240">
    <property type="entry name" value="Ferritin-like"/>
    <property type="match status" value="1"/>
</dbReference>
<comment type="subcellular location">
    <subcellularLocation>
        <location evidence="1">Endomembrane system</location>
        <topology evidence="1">Multi-pass membrane protein</topology>
    </subcellularLocation>
</comment>
<name>A0A398DC48_9BACT</name>
<evidence type="ECO:0000256" key="2">
    <source>
        <dbReference type="ARBA" id="ARBA00022692"/>
    </source>
</evidence>
<comment type="caution">
    <text evidence="7">The sequence shown here is derived from an EMBL/GenBank/DDBJ whole genome shotgun (WGS) entry which is preliminary data.</text>
</comment>
<dbReference type="GO" id="GO:0016491">
    <property type="term" value="F:oxidoreductase activity"/>
    <property type="evidence" value="ECO:0007669"/>
    <property type="project" value="InterPro"/>
</dbReference>
<evidence type="ECO:0000256" key="3">
    <source>
        <dbReference type="ARBA" id="ARBA00022989"/>
    </source>
</evidence>
<dbReference type="Pfam" id="PF01988">
    <property type="entry name" value="VIT1"/>
    <property type="match status" value="1"/>
</dbReference>
<evidence type="ECO:0000256" key="5">
    <source>
        <dbReference type="SAM" id="Phobius"/>
    </source>
</evidence>
<dbReference type="GO" id="GO:0046872">
    <property type="term" value="F:metal ion binding"/>
    <property type="evidence" value="ECO:0007669"/>
    <property type="project" value="InterPro"/>
</dbReference>
<feature type="transmembrane region" description="Helical" evidence="5">
    <location>
        <begin position="272"/>
        <end position="292"/>
    </location>
</feature>
<dbReference type="InterPro" id="IPR003251">
    <property type="entry name" value="Rr_diiron-bd_dom"/>
</dbReference>
<gene>
    <name evidence="8" type="ORF">SMC2_06530</name>
    <name evidence="7" type="ORF">SMC3_06670</name>
</gene>
<dbReference type="Pfam" id="PF02915">
    <property type="entry name" value="Rubrerythrin"/>
    <property type="match status" value="1"/>
</dbReference>
<dbReference type="InterPro" id="IPR039376">
    <property type="entry name" value="Ferritin_CCC1_N"/>
</dbReference>
<evidence type="ECO:0000313" key="8">
    <source>
        <dbReference type="EMBL" id="RIE12745.1"/>
    </source>
</evidence>
<evidence type="ECO:0000256" key="4">
    <source>
        <dbReference type="ARBA" id="ARBA00023136"/>
    </source>
</evidence>
<keyword evidence="3 5" id="KW-1133">Transmembrane helix</keyword>
<evidence type="ECO:0000313" key="9">
    <source>
        <dbReference type="Proteomes" id="UP000265724"/>
    </source>
</evidence>
<feature type="domain" description="Rubrerythrin diiron-binding" evidence="6">
    <location>
        <begin position="13"/>
        <end position="133"/>
    </location>
</feature>
<dbReference type="Proteomes" id="UP000265724">
    <property type="component" value="Unassembled WGS sequence"/>
</dbReference>
<dbReference type="PANTHER" id="PTHR31851">
    <property type="entry name" value="FE(2+)/MN(2+) TRANSPORTER PCL1"/>
    <property type="match status" value="1"/>
</dbReference>
<dbReference type="InterPro" id="IPR009078">
    <property type="entry name" value="Ferritin-like_SF"/>
</dbReference>
<dbReference type="GO" id="GO:0030026">
    <property type="term" value="P:intracellular manganese ion homeostasis"/>
    <property type="evidence" value="ECO:0007669"/>
    <property type="project" value="InterPro"/>
</dbReference>
<dbReference type="InterPro" id="IPR012347">
    <property type="entry name" value="Ferritin-like"/>
</dbReference>
<dbReference type="EMBL" id="QXIW01000031">
    <property type="protein sequence ID" value="RIE12073.1"/>
    <property type="molecule type" value="Genomic_DNA"/>
</dbReference>
<sequence length="360" mass="39646">MINETTKAMSFYTDERGASRLYAYLAGSEKDPALRARFAELARVENLHMAFWRAFLLKRGIATAEPSWFSFAWARLLRRILGTRRYLSLLEITEATAVDSYYQFLNSATLEEAEKTNIARIIEDELGHEEELESQFNALPKDNVRDFVMGMNDGLVELLGAVTGLSAVYPTRPQIVAVNGLVVGLAGALSMAIGTWVSVRSQRQVNEGIRRKTDLLFSVAPKRAQAELARKLTESGMPADLTDEVTEKLASNKEAMIGLLTEHTPVNEIRSALFTGVAYIIGLLFPVLPYFFARNSFMALIFSVFFAGLALAIVASIITLTAGSNAFRRKIREMVITGLGAAAASYAFGRLVQAVFGIHA</sequence>
<keyword evidence="2 5" id="KW-0812">Transmembrane</keyword>
<organism evidence="7 10">
    <name type="scientific">Candidatus Cryosericum hinesii</name>
    <dbReference type="NCBI Taxonomy" id="2290915"/>
    <lineage>
        <taxon>Bacteria</taxon>
        <taxon>Pseudomonadati</taxon>
        <taxon>Caldisericota/Cryosericota group</taxon>
        <taxon>Candidatus Cryosericota</taxon>
        <taxon>Candidatus Cryosericia</taxon>
        <taxon>Candidatus Cryosericales</taxon>
        <taxon>Candidatus Cryosericaceae</taxon>
        <taxon>Candidatus Cryosericum</taxon>
    </lineage>
</organism>
<accession>A0A398DC48</accession>
<reference evidence="9 10" key="1">
    <citation type="submission" date="2018-09" db="EMBL/GenBank/DDBJ databases">
        <title>Discovery and Ecogenomic Context for Candidatus Cryosericales, a Global Caldiserica Order Active in Thawing Permafrost.</title>
        <authorList>
            <person name="Martinez M.A."/>
            <person name="Woodcroft B.J."/>
            <person name="Ignacio Espinoza J.C."/>
            <person name="Zayed A."/>
            <person name="Singleton C.M."/>
            <person name="Boyd J."/>
            <person name="Li Y.-F."/>
            <person name="Purvine S."/>
            <person name="Maughan H."/>
            <person name="Hodgkins S.B."/>
            <person name="Anderson D."/>
            <person name="Sederholm M."/>
            <person name="Temperton B."/>
            <person name="Saleska S.R."/>
            <person name="Tyson G.W."/>
            <person name="Rich V.I."/>
        </authorList>
    </citation>
    <scope>NUCLEOTIDE SEQUENCE [LARGE SCALE GENOMIC DNA]</scope>
    <source>
        <strain evidence="8 9">SMC2</strain>
        <strain evidence="7 10">SMC3</strain>
    </source>
</reference>
<protein>
    <submittedName>
        <fullName evidence="7">Rubrerythrin family protein</fullName>
    </submittedName>
</protein>
<dbReference type="EMBL" id="QXIX01000051">
    <property type="protein sequence ID" value="RIE12745.1"/>
    <property type="molecule type" value="Genomic_DNA"/>
</dbReference>
<keyword evidence="9" id="KW-1185">Reference proteome</keyword>
<evidence type="ECO:0000259" key="6">
    <source>
        <dbReference type="Pfam" id="PF02915"/>
    </source>
</evidence>
<evidence type="ECO:0000313" key="10">
    <source>
        <dbReference type="Proteomes" id="UP000266042"/>
    </source>
</evidence>
<dbReference type="InterPro" id="IPR008217">
    <property type="entry name" value="Ccc1_fam"/>
</dbReference>
<feature type="transmembrane region" description="Helical" evidence="5">
    <location>
        <begin position="298"/>
        <end position="322"/>
    </location>
</feature>
<feature type="transmembrane region" description="Helical" evidence="5">
    <location>
        <begin position="175"/>
        <end position="197"/>
    </location>
</feature>
<dbReference type="Proteomes" id="UP000266042">
    <property type="component" value="Unassembled WGS sequence"/>
</dbReference>
<dbReference type="GO" id="GO:0005384">
    <property type="term" value="F:manganese ion transmembrane transporter activity"/>
    <property type="evidence" value="ECO:0007669"/>
    <property type="project" value="InterPro"/>
</dbReference>
<dbReference type="CDD" id="cd01044">
    <property type="entry name" value="Ferritin_CCC1_N"/>
    <property type="match status" value="1"/>
</dbReference>
<proteinExistence type="predicted"/>